<evidence type="ECO:0000256" key="10">
    <source>
        <dbReference type="RuleBase" id="RU000304"/>
    </source>
</evidence>
<dbReference type="InterPro" id="IPR011009">
    <property type="entry name" value="Kinase-like_dom_sf"/>
</dbReference>
<dbReference type="PANTHER" id="PTHR24056">
    <property type="entry name" value="CELL DIVISION PROTEIN KINASE"/>
    <property type="match status" value="1"/>
</dbReference>
<keyword evidence="5 9" id="KW-0547">Nucleotide-binding</keyword>
<keyword evidence="6" id="KW-0418">Kinase</keyword>
<keyword evidence="7 9" id="KW-0067">ATP-binding</keyword>
<dbReference type="InterPro" id="IPR008271">
    <property type="entry name" value="Ser/Thr_kinase_AS"/>
</dbReference>
<dbReference type="PROSITE" id="PS50011">
    <property type="entry name" value="PROTEIN_KINASE_DOM"/>
    <property type="match status" value="1"/>
</dbReference>
<dbReference type="Proteomes" id="UP001231189">
    <property type="component" value="Unassembled WGS sequence"/>
</dbReference>
<feature type="domain" description="Protein kinase" evidence="11">
    <location>
        <begin position="36"/>
        <end position="316"/>
    </location>
</feature>
<evidence type="ECO:0000256" key="6">
    <source>
        <dbReference type="ARBA" id="ARBA00022777"/>
    </source>
</evidence>
<dbReference type="PANTHER" id="PTHR24056:SF504">
    <property type="entry name" value="OS06G0693900 PROTEIN"/>
    <property type="match status" value="1"/>
</dbReference>
<evidence type="ECO:0000313" key="13">
    <source>
        <dbReference type="Proteomes" id="UP001231189"/>
    </source>
</evidence>
<reference evidence="12" key="1">
    <citation type="submission" date="2023-07" db="EMBL/GenBank/DDBJ databases">
        <title>A chromosome-level genome assembly of Lolium multiflorum.</title>
        <authorList>
            <person name="Chen Y."/>
            <person name="Copetti D."/>
            <person name="Kolliker R."/>
            <person name="Studer B."/>
        </authorList>
    </citation>
    <scope>NUCLEOTIDE SEQUENCE</scope>
    <source>
        <strain evidence="12">02402/16</strain>
        <tissue evidence="12">Leaf</tissue>
    </source>
</reference>
<keyword evidence="10" id="KW-0723">Serine/threonine-protein kinase</keyword>
<evidence type="ECO:0000256" key="2">
    <source>
        <dbReference type="ARBA" id="ARBA00012409"/>
    </source>
</evidence>
<organism evidence="12 13">
    <name type="scientific">Lolium multiflorum</name>
    <name type="common">Italian ryegrass</name>
    <name type="synonym">Lolium perenne subsp. multiflorum</name>
    <dbReference type="NCBI Taxonomy" id="4521"/>
    <lineage>
        <taxon>Eukaryota</taxon>
        <taxon>Viridiplantae</taxon>
        <taxon>Streptophyta</taxon>
        <taxon>Embryophyta</taxon>
        <taxon>Tracheophyta</taxon>
        <taxon>Spermatophyta</taxon>
        <taxon>Magnoliopsida</taxon>
        <taxon>Liliopsida</taxon>
        <taxon>Poales</taxon>
        <taxon>Poaceae</taxon>
        <taxon>BOP clade</taxon>
        <taxon>Pooideae</taxon>
        <taxon>Poodae</taxon>
        <taxon>Poeae</taxon>
        <taxon>Poeae Chloroplast Group 2 (Poeae type)</taxon>
        <taxon>Loliodinae</taxon>
        <taxon>Loliinae</taxon>
        <taxon>Lolium</taxon>
    </lineage>
</organism>
<feature type="binding site" evidence="9">
    <location>
        <position position="65"/>
    </location>
    <ligand>
        <name>ATP</name>
        <dbReference type="ChEBI" id="CHEBI:30616"/>
    </ligand>
</feature>
<accession>A0AAD8QZK0</accession>
<keyword evidence="3" id="KW-0597">Phosphoprotein</keyword>
<dbReference type="EMBL" id="JAUUTY010000007">
    <property type="protein sequence ID" value="KAK1611948.1"/>
    <property type="molecule type" value="Genomic_DNA"/>
</dbReference>
<dbReference type="GO" id="GO:0007346">
    <property type="term" value="P:regulation of mitotic cell cycle"/>
    <property type="evidence" value="ECO:0007669"/>
    <property type="project" value="TreeGrafter"/>
</dbReference>
<dbReference type="AlphaFoldDB" id="A0AAD8QZK0"/>
<evidence type="ECO:0000256" key="7">
    <source>
        <dbReference type="ARBA" id="ARBA00022840"/>
    </source>
</evidence>
<dbReference type="InterPro" id="IPR050108">
    <property type="entry name" value="CDK"/>
</dbReference>
<proteinExistence type="inferred from homology"/>
<dbReference type="InterPro" id="IPR000719">
    <property type="entry name" value="Prot_kinase_dom"/>
</dbReference>
<comment type="catalytic activity">
    <reaction evidence="8">
        <text>[DNA-directed RNA polymerase] + ATP = phospho-[DNA-directed RNA polymerase] + ADP + H(+)</text>
        <dbReference type="Rhea" id="RHEA:10216"/>
        <dbReference type="Rhea" id="RHEA-COMP:11321"/>
        <dbReference type="Rhea" id="RHEA-COMP:11322"/>
        <dbReference type="ChEBI" id="CHEBI:15378"/>
        <dbReference type="ChEBI" id="CHEBI:30616"/>
        <dbReference type="ChEBI" id="CHEBI:43176"/>
        <dbReference type="ChEBI" id="CHEBI:68546"/>
        <dbReference type="ChEBI" id="CHEBI:456216"/>
        <dbReference type="EC" id="2.7.11.23"/>
    </reaction>
</comment>
<comment type="caution">
    <text evidence="12">The sequence shown here is derived from an EMBL/GenBank/DDBJ whole genome shotgun (WGS) entry which is preliminary data.</text>
</comment>
<keyword evidence="4" id="KW-0808">Transferase</keyword>
<evidence type="ECO:0000259" key="11">
    <source>
        <dbReference type="PROSITE" id="PS50011"/>
    </source>
</evidence>
<dbReference type="SMART" id="SM00220">
    <property type="entry name" value="S_TKc"/>
    <property type="match status" value="1"/>
</dbReference>
<evidence type="ECO:0000256" key="9">
    <source>
        <dbReference type="PROSITE-ProRule" id="PRU10141"/>
    </source>
</evidence>
<evidence type="ECO:0000313" key="12">
    <source>
        <dbReference type="EMBL" id="KAK1611948.1"/>
    </source>
</evidence>
<dbReference type="GO" id="GO:0005634">
    <property type="term" value="C:nucleus"/>
    <property type="evidence" value="ECO:0007669"/>
    <property type="project" value="TreeGrafter"/>
</dbReference>
<dbReference type="Gene3D" id="3.30.200.20">
    <property type="entry name" value="Phosphorylase Kinase, domain 1"/>
    <property type="match status" value="1"/>
</dbReference>
<evidence type="ECO:0000256" key="5">
    <source>
        <dbReference type="ARBA" id="ARBA00022741"/>
    </source>
</evidence>
<dbReference type="Pfam" id="PF00069">
    <property type="entry name" value="Pkinase"/>
    <property type="match status" value="1"/>
</dbReference>
<evidence type="ECO:0000256" key="8">
    <source>
        <dbReference type="ARBA" id="ARBA00049280"/>
    </source>
</evidence>
<dbReference type="EC" id="2.7.11.23" evidence="2"/>
<sequence length="320" mass="35077">MATTRATAAEDAIRAMIDDHAAGSCKRRRIGSTDDYELTRILGKGGFGVVVKARHRATGIDVALKSHLRRSPARAGCKKTSHHSHVLHRDLLREACYLVACRGHPSLVGFHGIARDPRTGECSLVLEHVGPSLAHVLRRRGKPFTEEETRRVMRQLLSGAGRMHERRIVHRDIKPGNILIGVGEGRDDVVVKICDLGLAVSMNETASRGQAGTLWYMAPEALLGKPDYDELVDAWSLGCVMAELLAGDTLFRGQNANDQLVRIFNVLGGAHGNPRLRELFPEERLTRDGFEVLDGLLTCDPAKRLPAAAALQRPWFAISG</sequence>
<dbReference type="Gene3D" id="1.10.510.10">
    <property type="entry name" value="Transferase(Phosphotransferase) domain 1"/>
    <property type="match status" value="1"/>
</dbReference>
<protein>
    <recommendedName>
        <fullName evidence="2">[RNA-polymerase]-subunit kinase</fullName>
        <ecNumber evidence="2">2.7.11.23</ecNumber>
    </recommendedName>
</protein>
<dbReference type="PROSITE" id="PS00107">
    <property type="entry name" value="PROTEIN_KINASE_ATP"/>
    <property type="match status" value="1"/>
</dbReference>
<dbReference type="PROSITE" id="PS00108">
    <property type="entry name" value="PROTEIN_KINASE_ST"/>
    <property type="match status" value="1"/>
</dbReference>
<dbReference type="SUPFAM" id="SSF56112">
    <property type="entry name" value="Protein kinase-like (PK-like)"/>
    <property type="match status" value="1"/>
</dbReference>
<dbReference type="InterPro" id="IPR017441">
    <property type="entry name" value="Protein_kinase_ATP_BS"/>
</dbReference>
<dbReference type="GO" id="GO:0005524">
    <property type="term" value="F:ATP binding"/>
    <property type="evidence" value="ECO:0007669"/>
    <property type="project" value="UniProtKB-UniRule"/>
</dbReference>
<evidence type="ECO:0000256" key="4">
    <source>
        <dbReference type="ARBA" id="ARBA00022679"/>
    </source>
</evidence>
<dbReference type="GO" id="GO:0008353">
    <property type="term" value="F:RNA polymerase II CTD heptapeptide repeat kinase activity"/>
    <property type="evidence" value="ECO:0007669"/>
    <property type="project" value="UniProtKB-EC"/>
</dbReference>
<name>A0AAD8QZK0_LOLMU</name>
<keyword evidence="13" id="KW-1185">Reference proteome</keyword>
<gene>
    <name evidence="12" type="ORF">QYE76_035621</name>
</gene>
<comment type="similarity">
    <text evidence="1">Belongs to the protein kinase superfamily. CMGC Ser/Thr protein kinase family. CDC2/CDKX subfamily.</text>
</comment>
<evidence type="ECO:0000256" key="3">
    <source>
        <dbReference type="ARBA" id="ARBA00022553"/>
    </source>
</evidence>
<evidence type="ECO:0000256" key="1">
    <source>
        <dbReference type="ARBA" id="ARBA00006485"/>
    </source>
</evidence>